<dbReference type="EMBL" id="CP009889">
    <property type="protein sequence ID" value="AIY66938.1"/>
    <property type="molecule type" value="Genomic_DNA"/>
</dbReference>
<protein>
    <submittedName>
        <fullName evidence="1">Uncharacterized protein</fullName>
    </submittedName>
</protein>
<gene>
    <name evidence="1" type="ORF">OM33_17785</name>
</gene>
<dbReference type="KEGG" id="pseo:OM33_17785"/>
<accession>A0A0A7EK58</accession>
<proteinExistence type="predicted"/>
<keyword evidence="2" id="KW-1185">Reference proteome</keyword>
<reference evidence="1 2" key="1">
    <citation type="submission" date="2014-11" db="EMBL/GenBank/DDBJ databases">
        <title>Complete Genome Sequence of Pseudoalteromonas sp. Strain OCN003 Isolated from Kaneohe Bay, Oahu, Hawaii.</title>
        <authorList>
            <person name="Beurmann S."/>
            <person name="Videau P."/>
            <person name="Ushijima B."/>
            <person name="Smith A.M."/>
            <person name="Aeby G.S."/>
            <person name="Callahan S.M."/>
            <person name="Belcaid M."/>
        </authorList>
    </citation>
    <scope>NUCLEOTIDE SEQUENCE [LARGE SCALE GENOMIC DNA]</scope>
    <source>
        <strain evidence="1 2">OCN003</strain>
    </source>
</reference>
<sequence>MKLSVNIDALEKQRFARHVLHNQCEFYYHQDKRSILGKCKFNNAKQVFIWGRRPPDIEAFKLASNTADTIIILQHAKNPRREQVPLSYYKQNFKKVLYWLSSIGRLKLSRWQSIKKTRQPKVLLFYFTEAYKKEWQRHFTENHNVEYILCNSPDVSRFGATTDTKICTTPVPCFYVDEPLTHTLGITEQQEITLLIELQQLIGDTIYVKLHPRSNTDKFKHLNLFKVVDCIYQNASTVAGYRSGLLDYQFNNETSLTLQKDLSWQKQLKKHTSFTEQDYATQVKEYLLKHDL</sequence>
<evidence type="ECO:0000313" key="1">
    <source>
        <dbReference type="EMBL" id="AIY66938.1"/>
    </source>
</evidence>
<dbReference type="HOGENOM" id="CLU_952706_0_0_6"/>
<organism evidence="1 2">
    <name type="scientific">Pseudoalteromonas piratica</name>
    <dbReference type="NCBI Taxonomy" id="1348114"/>
    <lineage>
        <taxon>Bacteria</taxon>
        <taxon>Pseudomonadati</taxon>
        <taxon>Pseudomonadota</taxon>
        <taxon>Gammaproteobacteria</taxon>
        <taxon>Alteromonadales</taxon>
        <taxon>Pseudoalteromonadaceae</taxon>
        <taxon>Pseudoalteromonas</taxon>
    </lineage>
</organism>
<dbReference type="STRING" id="1348114.OM33_17785"/>
<dbReference type="AlphaFoldDB" id="A0A0A7EK58"/>
<dbReference type="RefSeq" id="WP_040135580.1">
    <property type="nucleotide sequence ID" value="NZ_CP009889.1"/>
</dbReference>
<dbReference type="OrthoDB" id="6289417at2"/>
<name>A0A0A7EK58_9GAMM</name>
<evidence type="ECO:0000313" key="2">
    <source>
        <dbReference type="Proteomes" id="UP000030341"/>
    </source>
</evidence>
<dbReference type="Proteomes" id="UP000030341">
    <property type="component" value="Chromosome 2"/>
</dbReference>